<dbReference type="AlphaFoldDB" id="A0A0L8IDR0"/>
<dbReference type="Pfam" id="PF00024">
    <property type="entry name" value="PAN_1"/>
    <property type="match status" value="1"/>
</dbReference>
<feature type="domain" description="Apple" evidence="2">
    <location>
        <begin position="39"/>
        <end position="108"/>
    </location>
</feature>
<feature type="compositionally biased region" description="Polar residues" evidence="1">
    <location>
        <begin position="395"/>
        <end position="412"/>
    </location>
</feature>
<evidence type="ECO:0000313" key="3">
    <source>
        <dbReference type="EMBL" id="KOF99612.1"/>
    </source>
</evidence>
<name>A0A0L8IDR0_OCTBM</name>
<evidence type="ECO:0000259" key="2">
    <source>
        <dbReference type="PROSITE" id="PS50948"/>
    </source>
</evidence>
<dbReference type="KEGG" id="obi:106871881"/>
<organism evidence="3">
    <name type="scientific">Octopus bimaculoides</name>
    <name type="common">California two-spotted octopus</name>
    <dbReference type="NCBI Taxonomy" id="37653"/>
    <lineage>
        <taxon>Eukaryota</taxon>
        <taxon>Metazoa</taxon>
        <taxon>Spiralia</taxon>
        <taxon>Lophotrochozoa</taxon>
        <taxon>Mollusca</taxon>
        <taxon>Cephalopoda</taxon>
        <taxon>Coleoidea</taxon>
        <taxon>Octopodiformes</taxon>
        <taxon>Octopoda</taxon>
        <taxon>Incirrata</taxon>
        <taxon>Octopodidae</taxon>
        <taxon>Octopus</taxon>
    </lineage>
</organism>
<dbReference type="Gene3D" id="3.50.4.10">
    <property type="entry name" value="Hepatocyte Growth Factor"/>
    <property type="match status" value="1"/>
</dbReference>
<gene>
    <name evidence="3" type="ORF">OCBIM_22014448mg</name>
</gene>
<accession>A0A0L8IDR0</accession>
<protein>
    <recommendedName>
        <fullName evidence="2">Apple domain-containing protein</fullName>
    </recommendedName>
</protein>
<dbReference type="OrthoDB" id="10438020at2759"/>
<dbReference type="EMBL" id="KQ415930">
    <property type="protein sequence ID" value="KOF99612.1"/>
    <property type="molecule type" value="Genomic_DNA"/>
</dbReference>
<evidence type="ECO:0000256" key="1">
    <source>
        <dbReference type="SAM" id="MobiDB-lite"/>
    </source>
</evidence>
<dbReference type="InterPro" id="IPR003609">
    <property type="entry name" value="Pan_app"/>
</dbReference>
<dbReference type="PROSITE" id="PS50948">
    <property type="entry name" value="PAN"/>
    <property type="match status" value="1"/>
</dbReference>
<reference evidence="3" key="1">
    <citation type="submission" date="2015-07" db="EMBL/GenBank/DDBJ databases">
        <title>MeaNS - Measles Nucleotide Surveillance Program.</title>
        <authorList>
            <person name="Tran T."/>
            <person name="Druce J."/>
        </authorList>
    </citation>
    <scope>NUCLEOTIDE SEQUENCE</scope>
    <source>
        <strain evidence="3">UCB-OBI-ISO-001</strain>
        <tissue evidence="3">Gonad</tissue>
    </source>
</reference>
<feature type="region of interest" description="Disordered" evidence="1">
    <location>
        <begin position="386"/>
        <end position="412"/>
    </location>
</feature>
<proteinExistence type="predicted"/>
<sequence>MRLISSFSSVIMNTALSMCLLLLLYYNGSLVYSKNHTKCDGIYRKGRILHGRFALLSSSSITECAKLCFYRQQCKSFSYCFTKKKCILCRSLKAKLGEDADSVFSLIKTWNPRIAGSCFNHSCKIMEMCLPGKNAYYCLQLDIDCGVPLQLNSSVITWIGKWSVGYRCLVDLNGEYARRSDCQDYAVWSKPKACPYSCKQPYLVSFNMINSTYSESSWRYECLNTNTSCRMKTIWHDGSNHYLDISCTMTNNGSSQSTNFSYFCTKTEIVGNFNHIRSCSPQKFRHGCNITCDVQTNKDNDYPKRNCTRRLFCRWLRFPEVQPIHFCIRHIKIENGTISFEGVMKMVCEVFDQFSIEANKRKLPARLLDFHVGVWNNTLTEKIGSTTIDSEKADPSQTEVSKTSDTSENQDG</sequence>
<dbReference type="SUPFAM" id="SSF57414">
    <property type="entry name" value="Hairpin loop containing domain-like"/>
    <property type="match status" value="1"/>
</dbReference>